<dbReference type="NCBIfam" id="NF038065">
    <property type="entry name" value="Pr6Pr"/>
    <property type="match status" value="1"/>
</dbReference>
<proteinExistence type="predicted"/>
<gene>
    <name evidence="2" type="ORF">GGR95_003165</name>
</gene>
<dbReference type="AlphaFoldDB" id="A0A7W6H349"/>
<reference evidence="2 3" key="1">
    <citation type="submission" date="2020-08" db="EMBL/GenBank/DDBJ databases">
        <title>Genomic Encyclopedia of Type Strains, Phase IV (KMG-IV): sequencing the most valuable type-strain genomes for metagenomic binning, comparative biology and taxonomic classification.</title>
        <authorList>
            <person name="Goeker M."/>
        </authorList>
    </citation>
    <scope>NUCLEOTIDE SEQUENCE [LARGE SCALE GENOMIC DNA]</scope>
    <source>
        <strain evidence="2 3">DSM 102234</strain>
    </source>
</reference>
<feature type="transmembrane region" description="Helical" evidence="1">
    <location>
        <begin position="69"/>
        <end position="89"/>
    </location>
</feature>
<protein>
    <recommendedName>
        <fullName evidence="4">FAR-17a/AIG1-like protein</fullName>
    </recommendedName>
</protein>
<evidence type="ECO:0000313" key="2">
    <source>
        <dbReference type="EMBL" id="MBB3995509.1"/>
    </source>
</evidence>
<feature type="transmembrane region" description="Helical" evidence="1">
    <location>
        <begin position="177"/>
        <end position="197"/>
    </location>
</feature>
<feature type="transmembrane region" description="Helical" evidence="1">
    <location>
        <begin position="101"/>
        <end position="121"/>
    </location>
</feature>
<dbReference type="InterPro" id="IPR049713">
    <property type="entry name" value="Pr6Pr-like"/>
</dbReference>
<evidence type="ECO:0008006" key="4">
    <source>
        <dbReference type="Google" id="ProtNLM"/>
    </source>
</evidence>
<feature type="transmembrane region" description="Helical" evidence="1">
    <location>
        <begin position="133"/>
        <end position="157"/>
    </location>
</feature>
<dbReference type="RefSeq" id="WP_184567487.1">
    <property type="nucleotide sequence ID" value="NZ_JACIEI010000015.1"/>
</dbReference>
<keyword evidence="1" id="KW-0812">Transmembrane</keyword>
<dbReference type="Proteomes" id="UP000530268">
    <property type="component" value="Unassembled WGS sequence"/>
</dbReference>
<organism evidence="2 3">
    <name type="scientific">Sulfitobacter undariae</name>
    <dbReference type="NCBI Taxonomy" id="1563671"/>
    <lineage>
        <taxon>Bacteria</taxon>
        <taxon>Pseudomonadati</taxon>
        <taxon>Pseudomonadota</taxon>
        <taxon>Alphaproteobacteria</taxon>
        <taxon>Rhodobacterales</taxon>
        <taxon>Roseobacteraceae</taxon>
        <taxon>Sulfitobacter</taxon>
    </lineage>
</organism>
<evidence type="ECO:0000256" key="1">
    <source>
        <dbReference type="SAM" id="Phobius"/>
    </source>
</evidence>
<evidence type="ECO:0000313" key="3">
    <source>
        <dbReference type="Proteomes" id="UP000530268"/>
    </source>
</evidence>
<keyword evidence="1" id="KW-0472">Membrane</keyword>
<keyword evidence="1" id="KW-1133">Transmembrane helix</keyword>
<accession>A0A7W6H349</accession>
<comment type="caution">
    <text evidence="2">The sequence shown here is derived from an EMBL/GenBank/DDBJ whole genome shotgun (WGS) entry which is preliminary data.</text>
</comment>
<dbReference type="EMBL" id="JACIEI010000015">
    <property type="protein sequence ID" value="MBB3995509.1"/>
    <property type="molecule type" value="Genomic_DNA"/>
</dbReference>
<keyword evidence="3" id="KW-1185">Reference proteome</keyword>
<sequence>MNNYSRPTAALVAAIALTALGTHLVVSYKLTGALGPAIWLMAIFFTILTNFMVFITFARMVATGRMQSAFWLASLTLWILIVGIVYHVILTQFGTPAGLAWWADQALHTATPLATLLWWIAYAPKRPMPWRNAVLSLLWPLIYVIYALIRGAFTGIYPYPFIDLNALSYGQLFKNALVFFFAFWVGGLAIIAIARTFKES</sequence>
<feature type="transmembrane region" description="Helical" evidence="1">
    <location>
        <begin position="37"/>
        <end position="57"/>
    </location>
</feature>
<name>A0A7W6H349_9RHOB</name>